<reference evidence="1 2" key="1">
    <citation type="submission" date="2019-05" db="EMBL/GenBank/DDBJ databases">
        <title>Kocuria coralli sp. nov., a novel actinobacterium isolated from coral reef seawater.</title>
        <authorList>
            <person name="Li J."/>
        </authorList>
    </citation>
    <scope>NUCLEOTIDE SEQUENCE [LARGE SCALE GENOMIC DNA]</scope>
    <source>
        <strain evidence="1 2">SCSIO 13007</strain>
    </source>
</reference>
<sequence length="346" mass="35239">MTSAAAPTQTFSSADAVDLAQVERSGFVESRHIGSALVMGPDGETLLALGDTTTPIFPRSTLKPFQAVASLKAGAPIQWDQIAVAAGSHVASAEQIGSVRSILAKVGLDETALRCPSVDGSGRPASPDDGGSPLNYNCSGKHAAFLAACVESGWDLDGYLDLEHPLQQTVVETIAEFAHEDPALIGVDGCGAPLTALSLTGLARLFSSLGAAAYNIRADARLATVATAMLDYPEFVHGPGRANTVVMEELGVIAKLGAEGVLGLATQEGVSVALKMLDGSGRANTLVGLELLVAVGAVQRAGVEPVLEKVTPRITGGGRTVGRFAASPEVERAVAGHAGARTPAEG</sequence>
<keyword evidence="2" id="KW-1185">Reference proteome</keyword>
<comment type="caution">
    <text evidence="1">The sequence shown here is derived from an EMBL/GenBank/DDBJ whole genome shotgun (WGS) entry which is preliminary data.</text>
</comment>
<proteinExistence type="predicted"/>
<dbReference type="Proteomes" id="UP000325957">
    <property type="component" value="Unassembled WGS sequence"/>
</dbReference>
<dbReference type="PANTHER" id="PTHR42110">
    <property type="entry name" value="L-ASPARAGINASE, PUTATIVE (AFU_ORTHOLOGUE AFUA_3G11890)-RELATED"/>
    <property type="match status" value="1"/>
</dbReference>
<dbReference type="InterPro" id="IPR010349">
    <property type="entry name" value="Asparaginase_II"/>
</dbReference>
<dbReference type="RefSeq" id="WP_158032750.1">
    <property type="nucleotide sequence ID" value="NZ_ML708611.1"/>
</dbReference>
<accession>A0A5J5L293</accession>
<dbReference type="AlphaFoldDB" id="A0A5J5L293"/>
<dbReference type="PANTHER" id="PTHR42110:SF1">
    <property type="entry name" value="L-ASPARAGINASE, PUTATIVE (AFU_ORTHOLOGUE AFUA_3G11890)-RELATED"/>
    <property type="match status" value="1"/>
</dbReference>
<evidence type="ECO:0000313" key="2">
    <source>
        <dbReference type="Proteomes" id="UP000325957"/>
    </source>
</evidence>
<dbReference type="EMBL" id="SZWF01000002">
    <property type="protein sequence ID" value="KAA9395325.1"/>
    <property type="molecule type" value="Genomic_DNA"/>
</dbReference>
<dbReference type="OrthoDB" id="9780674at2"/>
<gene>
    <name evidence="1" type="ORF">FCK90_02675</name>
</gene>
<dbReference type="Pfam" id="PF06089">
    <property type="entry name" value="Asparaginase_II"/>
    <property type="match status" value="1"/>
</dbReference>
<evidence type="ECO:0000313" key="1">
    <source>
        <dbReference type="EMBL" id="KAA9395325.1"/>
    </source>
</evidence>
<organism evidence="1 2">
    <name type="scientific">Kocuria coralli</name>
    <dbReference type="NCBI Taxonomy" id="1461025"/>
    <lineage>
        <taxon>Bacteria</taxon>
        <taxon>Bacillati</taxon>
        <taxon>Actinomycetota</taxon>
        <taxon>Actinomycetes</taxon>
        <taxon>Micrococcales</taxon>
        <taxon>Micrococcaceae</taxon>
        <taxon>Kocuria</taxon>
    </lineage>
</organism>
<protein>
    <submittedName>
        <fullName evidence="1">Asparaginase</fullName>
    </submittedName>
</protein>
<name>A0A5J5L293_9MICC</name>